<dbReference type="SUPFAM" id="SSF53850">
    <property type="entry name" value="Periplasmic binding protein-like II"/>
    <property type="match status" value="1"/>
</dbReference>
<keyword evidence="6" id="KW-1185">Reference proteome</keyword>
<comment type="similarity">
    <text evidence="2">Belongs to the bacterial solute-binding protein 1 family.</text>
</comment>
<dbReference type="EMBL" id="CP002040">
    <property type="protein sequence ID" value="ADH66005.1"/>
    <property type="molecule type" value="Genomic_DNA"/>
</dbReference>
<evidence type="ECO:0000313" key="6">
    <source>
        <dbReference type="Proteomes" id="UP000002219"/>
    </source>
</evidence>
<dbReference type="InterPro" id="IPR050490">
    <property type="entry name" value="Bact_solute-bd_prot1"/>
</dbReference>
<name>D7AXD1_NOCDD</name>
<evidence type="ECO:0000256" key="2">
    <source>
        <dbReference type="ARBA" id="ARBA00008520"/>
    </source>
</evidence>
<dbReference type="Pfam" id="PF13416">
    <property type="entry name" value="SBP_bac_8"/>
    <property type="match status" value="1"/>
</dbReference>
<dbReference type="InterPro" id="IPR006059">
    <property type="entry name" value="SBP"/>
</dbReference>
<sequence>MKLHTHWGDLPRSEGNVMRDFDRRAFLALTGMGAVGASLLLSGCGGSGSGNGLRYAWWGNTVRQQNYTEALEAFQEANPDITVEPEFAEYTAFQERMTTQMAARNVADVFWIASPQVLTYKANGLYRRLDDIPTLDLSDYSAEDIESFSLGGELLSMPHGVFVPVVRHNETFLEEEGARMPGEDWTWDDLAEFLIDYSANNAQGRRGATYTPDQDMAFEAWLRQRGQDLWTEDGNVGFDEEALGDWFEWWRVLLDEGAVLSLGEQEGMQPDFSAVGDRVLLNFGSSNHIIDEAAMFPDWKYRLRSVPVGADAADGHRFLYYPRLAVYQGIDDANVEAAGKLIDFNVNNVEFLRTVGLTMGAPPNPRLLVEAYDFASDDEKEMLAVVEADRAEPQRPRYEAPPGTGTWREAMSRASENVALGNAGVAQVTEELIAEIRSGIDRGA</sequence>
<reference evidence="5 6" key="1">
    <citation type="journal article" date="2010" name="Stand. Genomic Sci.">
        <title>Complete genome sequence of Nocardiopsis dassonvillei type strain (IMRU 509).</title>
        <authorList>
            <person name="Sun H."/>
            <person name="Lapidus A."/>
            <person name="Nolan M."/>
            <person name="Lucas S."/>
            <person name="Del Rio T.G."/>
            <person name="Tice H."/>
            <person name="Cheng J.F."/>
            <person name="Tapia R."/>
            <person name="Han C."/>
            <person name="Goodwin L."/>
            <person name="Pitluck S."/>
            <person name="Pagani I."/>
            <person name="Ivanova N."/>
            <person name="Mavromatis K."/>
            <person name="Mikhailova N."/>
            <person name="Pati A."/>
            <person name="Chen A."/>
            <person name="Palaniappan K."/>
            <person name="Land M."/>
            <person name="Hauser L."/>
            <person name="Chang Y.J."/>
            <person name="Jeffries C.D."/>
            <person name="Djao O.D."/>
            <person name="Rohde M."/>
            <person name="Sikorski J."/>
            <person name="Goker M."/>
            <person name="Woyke T."/>
            <person name="Bristow J."/>
            <person name="Eisen J.A."/>
            <person name="Markowitz V."/>
            <person name="Hugenholtz P."/>
            <person name="Kyrpides N.C."/>
            <person name="Klenk H.P."/>
        </authorList>
    </citation>
    <scope>NUCLEOTIDE SEQUENCE [LARGE SCALE GENOMIC DNA]</scope>
    <source>
        <strain evidence="6">ATCC 23218 / DSM 43111 / CIP 107115 / JCM 7437 / KCTC 9190 / NBRC 14626 / NCTC 10488 / NRRL B-5397 / IMRU 509</strain>
    </source>
</reference>
<accession>D7AXD1</accession>
<evidence type="ECO:0000256" key="1">
    <source>
        <dbReference type="ARBA" id="ARBA00004196"/>
    </source>
</evidence>
<dbReference type="STRING" id="446468.Ndas_0558"/>
<proteinExistence type="inferred from homology"/>
<evidence type="ECO:0000256" key="4">
    <source>
        <dbReference type="ARBA" id="ARBA00022729"/>
    </source>
</evidence>
<keyword evidence="3" id="KW-0813">Transport</keyword>
<evidence type="ECO:0000313" key="5">
    <source>
        <dbReference type="EMBL" id="ADH66005.1"/>
    </source>
</evidence>
<dbReference type="Proteomes" id="UP000002219">
    <property type="component" value="Chromosome 1"/>
</dbReference>
<evidence type="ECO:0000256" key="3">
    <source>
        <dbReference type="ARBA" id="ARBA00022448"/>
    </source>
</evidence>
<dbReference type="HOGENOM" id="CLU_031285_5_0_11"/>
<dbReference type="PANTHER" id="PTHR43649:SF31">
    <property type="entry name" value="SN-GLYCEROL-3-PHOSPHATE-BINDING PERIPLASMIC PROTEIN UGPB"/>
    <property type="match status" value="1"/>
</dbReference>
<dbReference type="Gene3D" id="3.40.190.10">
    <property type="entry name" value="Periplasmic binding protein-like II"/>
    <property type="match status" value="2"/>
</dbReference>
<dbReference type="PANTHER" id="PTHR43649">
    <property type="entry name" value="ARABINOSE-BINDING PROTEIN-RELATED"/>
    <property type="match status" value="1"/>
</dbReference>
<comment type="subcellular location">
    <subcellularLocation>
        <location evidence="1">Cell envelope</location>
    </subcellularLocation>
</comment>
<keyword evidence="4" id="KW-0732">Signal</keyword>
<protein>
    <submittedName>
        <fullName evidence="5">Extracellular solute-binding protein family 1</fullName>
    </submittedName>
</protein>
<dbReference type="AlphaFoldDB" id="D7AXD1"/>
<dbReference type="eggNOG" id="COG1653">
    <property type="taxonomic scope" value="Bacteria"/>
</dbReference>
<gene>
    <name evidence="5" type="ordered locus">Ndas_0558</name>
</gene>
<dbReference type="GO" id="GO:0030313">
    <property type="term" value="C:cell envelope"/>
    <property type="evidence" value="ECO:0007669"/>
    <property type="project" value="UniProtKB-SubCell"/>
</dbReference>
<organism evidence="5 6">
    <name type="scientific">Nocardiopsis dassonvillei (strain ATCC 23218 / DSM 43111 / CIP 107115 / JCM 7437 / KCTC 9190 / NBRC 14626 / NCTC 10488 / NRRL B-5397 / IMRU 509)</name>
    <name type="common">Actinomadura dassonvillei</name>
    <dbReference type="NCBI Taxonomy" id="446468"/>
    <lineage>
        <taxon>Bacteria</taxon>
        <taxon>Bacillati</taxon>
        <taxon>Actinomycetota</taxon>
        <taxon>Actinomycetes</taxon>
        <taxon>Streptosporangiales</taxon>
        <taxon>Nocardiopsidaceae</taxon>
        <taxon>Nocardiopsis</taxon>
    </lineage>
</organism>
<dbReference type="KEGG" id="nda:Ndas_0558"/>